<dbReference type="RefSeq" id="WP_165054684.1">
    <property type="nucleotide sequence ID" value="NZ_JAALFE010000076.1"/>
</dbReference>
<comment type="caution">
    <text evidence="6">The sequence shown here is derived from an EMBL/GenBank/DDBJ whole genome shotgun (WGS) entry which is preliminary data.</text>
</comment>
<evidence type="ECO:0000259" key="5">
    <source>
        <dbReference type="PROSITE" id="PS50931"/>
    </source>
</evidence>
<evidence type="ECO:0000256" key="3">
    <source>
        <dbReference type="ARBA" id="ARBA00023125"/>
    </source>
</evidence>
<protein>
    <submittedName>
        <fullName evidence="6">LysR family transcriptional regulator</fullName>
    </submittedName>
</protein>
<evidence type="ECO:0000313" key="6">
    <source>
        <dbReference type="EMBL" id="NGQ93495.1"/>
    </source>
</evidence>
<dbReference type="Gene3D" id="1.10.10.10">
    <property type="entry name" value="Winged helix-like DNA-binding domain superfamily/Winged helix DNA-binding domain"/>
    <property type="match status" value="1"/>
</dbReference>
<dbReference type="SUPFAM" id="SSF46785">
    <property type="entry name" value="Winged helix' DNA-binding domain"/>
    <property type="match status" value="1"/>
</dbReference>
<proteinExistence type="inferred from homology"/>
<dbReference type="SUPFAM" id="SSF53850">
    <property type="entry name" value="Periplasmic binding protein-like II"/>
    <property type="match status" value="1"/>
</dbReference>
<dbReference type="InterPro" id="IPR005119">
    <property type="entry name" value="LysR_subst-bd"/>
</dbReference>
<dbReference type="PANTHER" id="PTHR30346">
    <property type="entry name" value="TRANSCRIPTIONAL DUAL REGULATOR HCAR-RELATED"/>
    <property type="match status" value="1"/>
</dbReference>
<dbReference type="AlphaFoldDB" id="A0A6M1U9I2"/>
<dbReference type="Pfam" id="PF00126">
    <property type="entry name" value="HTH_1"/>
    <property type="match status" value="1"/>
</dbReference>
<feature type="domain" description="HTH lysR-type" evidence="5">
    <location>
        <begin position="3"/>
        <end position="61"/>
    </location>
</feature>
<organism evidence="6 7">
    <name type="scientific">Paragemmobacter kunshanensis</name>
    <dbReference type="NCBI Taxonomy" id="2583234"/>
    <lineage>
        <taxon>Bacteria</taxon>
        <taxon>Pseudomonadati</taxon>
        <taxon>Pseudomonadota</taxon>
        <taxon>Alphaproteobacteria</taxon>
        <taxon>Rhodobacterales</taxon>
        <taxon>Paracoccaceae</taxon>
        <taxon>Paragemmobacter</taxon>
    </lineage>
</organism>
<dbReference type="EMBL" id="JAALFE010000076">
    <property type="protein sequence ID" value="NGQ93495.1"/>
    <property type="molecule type" value="Genomic_DNA"/>
</dbReference>
<dbReference type="Pfam" id="PF03466">
    <property type="entry name" value="LysR_substrate"/>
    <property type="match status" value="1"/>
</dbReference>
<keyword evidence="7" id="KW-1185">Reference proteome</keyword>
<reference evidence="6 7" key="1">
    <citation type="submission" date="2020-02" db="EMBL/GenBank/DDBJ databases">
        <title>Rhodobacter translucens sp. nov., a novel bacterium isolated from activated sludge.</title>
        <authorList>
            <person name="Liu J."/>
        </authorList>
    </citation>
    <scope>NUCLEOTIDE SEQUENCE [LARGE SCALE GENOMIC DNA]</scope>
    <source>
        <strain evidence="6 7">HX-7-19</strain>
    </source>
</reference>
<dbReference type="InterPro" id="IPR036390">
    <property type="entry name" value="WH_DNA-bd_sf"/>
</dbReference>
<accession>A0A6M1U9I2</accession>
<dbReference type="InterPro" id="IPR000847">
    <property type="entry name" value="LysR_HTH_N"/>
</dbReference>
<evidence type="ECO:0000256" key="2">
    <source>
        <dbReference type="ARBA" id="ARBA00023015"/>
    </source>
</evidence>
<dbReference type="Gene3D" id="3.40.190.10">
    <property type="entry name" value="Periplasmic binding protein-like II"/>
    <property type="match status" value="2"/>
</dbReference>
<keyword evidence="2" id="KW-0805">Transcription regulation</keyword>
<evidence type="ECO:0000256" key="4">
    <source>
        <dbReference type="ARBA" id="ARBA00023163"/>
    </source>
</evidence>
<comment type="similarity">
    <text evidence="1">Belongs to the LysR transcriptional regulatory family.</text>
</comment>
<dbReference type="GO" id="GO:0003700">
    <property type="term" value="F:DNA-binding transcription factor activity"/>
    <property type="evidence" value="ECO:0007669"/>
    <property type="project" value="InterPro"/>
</dbReference>
<dbReference type="GO" id="GO:0003677">
    <property type="term" value="F:DNA binding"/>
    <property type="evidence" value="ECO:0007669"/>
    <property type="project" value="UniProtKB-KW"/>
</dbReference>
<dbReference type="InterPro" id="IPR036388">
    <property type="entry name" value="WH-like_DNA-bd_sf"/>
</dbReference>
<dbReference type="PANTHER" id="PTHR30346:SF0">
    <property type="entry name" value="HCA OPERON TRANSCRIPTIONAL ACTIVATOR HCAR"/>
    <property type="match status" value="1"/>
</dbReference>
<dbReference type="Proteomes" id="UP000474758">
    <property type="component" value="Unassembled WGS sequence"/>
</dbReference>
<name>A0A6M1U9I2_9RHOB</name>
<keyword evidence="4" id="KW-0804">Transcription</keyword>
<dbReference type="GO" id="GO:0032993">
    <property type="term" value="C:protein-DNA complex"/>
    <property type="evidence" value="ECO:0007669"/>
    <property type="project" value="TreeGrafter"/>
</dbReference>
<sequence length="306" mass="33347">MRLSLKALHYFATAVDRGSVAHAATDLNIVPSAVLAAVNQVEECFKLQLVTRQRSKGIVLTATGQMLIPKIRRLLQEYEHLMDDGANLRTSLTGQLTVGYYAPVAPAFIPEIVSSLVHGNSNVALKFVECDNSVAQAGLMAGKFDVIICVSSNLKPEISYKTLLEMPAYLLMPKSHPLAEAGHVSLEQMSGEKFVLLDLPVVSEHYSHLFEWTGVTPRLVATATSLEMVRSLVGAGLGCSILHMHPKTWQTYSGHSVVGVPIVPKPDPLRLVLGYLPGQSRRIVEAFVSETTKQFNSDKVSQFLVG</sequence>
<evidence type="ECO:0000313" key="7">
    <source>
        <dbReference type="Proteomes" id="UP000474758"/>
    </source>
</evidence>
<gene>
    <name evidence="6" type="ORF">G5V65_21720</name>
</gene>
<dbReference type="PROSITE" id="PS50931">
    <property type="entry name" value="HTH_LYSR"/>
    <property type="match status" value="1"/>
</dbReference>
<evidence type="ECO:0000256" key="1">
    <source>
        <dbReference type="ARBA" id="ARBA00009437"/>
    </source>
</evidence>
<keyword evidence="3" id="KW-0238">DNA-binding</keyword>